<dbReference type="Gene3D" id="1.10.10.60">
    <property type="entry name" value="Homeodomain-like"/>
    <property type="match status" value="1"/>
</dbReference>
<dbReference type="GO" id="GO:0003700">
    <property type="term" value="F:DNA-binding transcription factor activity"/>
    <property type="evidence" value="ECO:0007669"/>
    <property type="project" value="TreeGrafter"/>
</dbReference>
<dbReference type="RefSeq" id="WP_086088148.1">
    <property type="nucleotide sequence ID" value="NZ_CP021112.1"/>
</dbReference>
<dbReference type="PRINTS" id="PR00455">
    <property type="entry name" value="HTHTETR"/>
</dbReference>
<dbReference type="KEGG" id="psin:CAK95_12070"/>
<dbReference type="InterPro" id="IPR039536">
    <property type="entry name" value="TetR_C_Proteobacteria"/>
</dbReference>
<dbReference type="PANTHER" id="PTHR30055">
    <property type="entry name" value="HTH-TYPE TRANSCRIPTIONAL REGULATOR RUTR"/>
    <property type="match status" value="1"/>
</dbReference>
<name>A0A1W6ZQU2_9HYPH</name>
<dbReference type="Pfam" id="PF14246">
    <property type="entry name" value="TetR_C_7"/>
    <property type="match status" value="1"/>
</dbReference>
<reference evidence="2 3" key="1">
    <citation type="submission" date="2017-05" db="EMBL/GenBank/DDBJ databases">
        <title>Full genome sequence of Pseudorhodoplanes sinuspersici.</title>
        <authorList>
            <person name="Dastgheib S.M.M."/>
            <person name="Shavandi M."/>
            <person name="Tirandaz H."/>
        </authorList>
    </citation>
    <scope>NUCLEOTIDE SEQUENCE [LARGE SCALE GENOMIC DNA]</scope>
    <source>
        <strain evidence="2 3">RIPI110</strain>
    </source>
</reference>
<dbReference type="InterPro" id="IPR036271">
    <property type="entry name" value="Tet_transcr_reg_TetR-rel_C_sf"/>
</dbReference>
<dbReference type="OrthoDB" id="5292901at2"/>
<dbReference type="SUPFAM" id="SSF48498">
    <property type="entry name" value="Tetracyclin repressor-like, C-terminal domain"/>
    <property type="match status" value="1"/>
</dbReference>
<sequence>MPQDAISKTPAAAKTAKAAKRREEFLEAAGDLFLRKGFDNVSINDIIARSGGSKTDIYRGFGGKEALFSEAIRQRCRRTLQPIMHPIPVSEDPVATLLNFGTQFLKCVLSEDGILCHRIVIAEAMRFPEVAQAFYVDGPQSVYQALSKIFLLLDKQARIPKGSADAFARHFHGMILTELQMGRLVANIPMPDDAQLRRHVKRAIKALLLSEP</sequence>
<dbReference type="GO" id="GO:0000976">
    <property type="term" value="F:transcription cis-regulatory region binding"/>
    <property type="evidence" value="ECO:0007669"/>
    <property type="project" value="TreeGrafter"/>
</dbReference>
<dbReference type="Proteomes" id="UP000194137">
    <property type="component" value="Chromosome"/>
</dbReference>
<evidence type="ECO:0000256" key="1">
    <source>
        <dbReference type="ARBA" id="ARBA00023125"/>
    </source>
</evidence>
<gene>
    <name evidence="2" type="ORF">CAK95_12070</name>
</gene>
<evidence type="ECO:0000313" key="2">
    <source>
        <dbReference type="EMBL" id="ARP99741.1"/>
    </source>
</evidence>
<dbReference type="PROSITE" id="PS50977">
    <property type="entry name" value="HTH_TETR_2"/>
    <property type="match status" value="1"/>
</dbReference>
<dbReference type="InterPro" id="IPR009057">
    <property type="entry name" value="Homeodomain-like_sf"/>
</dbReference>
<evidence type="ECO:0000313" key="3">
    <source>
        <dbReference type="Proteomes" id="UP000194137"/>
    </source>
</evidence>
<dbReference type="PANTHER" id="PTHR30055:SF146">
    <property type="entry name" value="HTH-TYPE TRANSCRIPTIONAL DUAL REGULATOR CECR"/>
    <property type="match status" value="1"/>
</dbReference>
<accession>A0A1W6ZQU2</accession>
<dbReference type="InterPro" id="IPR001647">
    <property type="entry name" value="HTH_TetR"/>
</dbReference>
<dbReference type="Pfam" id="PF00440">
    <property type="entry name" value="TetR_N"/>
    <property type="match status" value="1"/>
</dbReference>
<dbReference type="InterPro" id="IPR050109">
    <property type="entry name" value="HTH-type_TetR-like_transc_reg"/>
</dbReference>
<dbReference type="EMBL" id="CP021112">
    <property type="protein sequence ID" value="ARP99741.1"/>
    <property type="molecule type" value="Genomic_DNA"/>
</dbReference>
<dbReference type="Gene3D" id="1.10.357.10">
    <property type="entry name" value="Tetracycline Repressor, domain 2"/>
    <property type="match status" value="1"/>
</dbReference>
<dbReference type="SUPFAM" id="SSF46689">
    <property type="entry name" value="Homeodomain-like"/>
    <property type="match status" value="1"/>
</dbReference>
<keyword evidence="3" id="KW-1185">Reference proteome</keyword>
<keyword evidence="1" id="KW-0238">DNA-binding</keyword>
<organism evidence="2 3">
    <name type="scientific">Pseudorhodoplanes sinuspersici</name>
    <dbReference type="NCBI Taxonomy" id="1235591"/>
    <lineage>
        <taxon>Bacteria</taxon>
        <taxon>Pseudomonadati</taxon>
        <taxon>Pseudomonadota</taxon>
        <taxon>Alphaproteobacteria</taxon>
        <taxon>Hyphomicrobiales</taxon>
        <taxon>Pseudorhodoplanes</taxon>
    </lineage>
</organism>
<protein>
    <submittedName>
        <fullName evidence="2">Uncharacterized protein</fullName>
    </submittedName>
</protein>
<dbReference type="AlphaFoldDB" id="A0A1W6ZQU2"/>
<proteinExistence type="predicted"/>